<accession>A0A3R7KLI0</accession>
<dbReference type="EMBL" id="MKGL01000041">
    <property type="protein sequence ID" value="RNF09849.1"/>
    <property type="molecule type" value="Genomic_DNA"/>
</dbReference>
<dbReference type="InterPro" id="IPR013954">
    <property type="entry name" value="PNK3P"/>
</dbReference>
<dbReference type="GeneID" id="40325807"/>
<dbReference type="Pfam" id="PF08645">
    <property type="entry name" value="PNK3P"/>
    <property type="match status" value="1"/>
</dbReference>
<dbReference type="VEuPathDB" id="TriTrypDB:TRSC58_05939"/>
<sequence length="449" mass="49784">MTDAYRLLQSGGPDTLAKFCADNNVKVDDVWVPLLLLRPPRAKNDTPVPISPTTAIVLLEHASGRLVTRRGEILAHIPLLFVDEHNLALPPSAVPDDCTVFVRASKSMIKKRMAKGMQILHRPITSDQAISEGSALVVAGETQLARKRLRTSTKSGADTETMTGDTGAAAQQRKRTVEMGVRFEEYLQKALEESRGGQGAHGGVIMKETMANLLRVRDAVPLHFVMRGKPQTTIHVKGVAWNIPDWRVLYRVFRRGGTVDAASKTTYNDAARLIAVFMIDNVLIRREPIRAYLQRGHHVWSLADLDLPSAVHKLAEKGYRIVLLDHYPSLHHGNEIALEAKLNPVAELCQQHFSCDVTVVVSTMSCISATHRRDGMPFILPYSGLWQFFTIQLNGGLRADAESLLVGESLGDVEYGRADVLSQGRRDAEFARNCGLRYMDSDRLKKEAL</sequence>
<evidence type="ECO:0000313" key="3">
    <source>
        <dbReference type="Proteomes" id="UP000283634"/>
    </source>
</evidence>
<dbReference type="Gene3D" id="3.40.50.1000">
    <property type="entry name" value="HAD superfamily/HAD-like"/>
    <property type="match status" value="1"/>
</dbReference>
<comment type="caution">
    <text evidence="2">The sequence shown here is derived from an EMBL/GenBank/DDBJ whole genome shotgun (WGS) entry which is preliminary data.</text>
</comment>
<dbReference type="SUPFAM" id="SSF56784">
    <property type="entry name" value="HAD-like"/>
    <property type="match status" value="1"/>
</dbReference>
<dbReference type="Proteomes" id="UP000283634">
    <property type="component" value="Unassembled WGS sequence"/>
</dbReference>
<dbReference type="InterPro" id="IPR023214">
    <property type="entry name" value="HAD_sf"/>
</dbReference>
<feature type="region of interest" description="Disordered" evidence="1">
    <location>
        <begin position="147"/>
        <end position="174"/>
    </location>
</feature>
<dbReference type="OrthoDB" id="277568at2759"/>
<dbReference type="OMA" id="DKRAICV"/>
<dbReference type="RefSeq" id="XP_029241203.1">
    <property type="nucleotide sequence ID" value="XM_029378902.1"/>
</dbReference>
<dbReference type="AlphaFoldDB" id="A0A3R7KLI0"/>
<reference evidence="2 3" key="1">
    <citation type="journal article" date="2018" name="BMC Genomics">
        <title>Genomic comparison of Trypanosoma conorhini and Trypanosoma rangeli to Trypanosoma cruzi strains of high and low virulence.</title>
        <authorList>
            <person name="Bradwell K.R."/>
            <person name="Koparde V.N."/>
            <person name="Matveyev A.V."/>
            <person name="Serrano M.G."/>
            <person name="Alves J.M."/>
            <person name="Parikh H."/>
            <person name="Huang B."/>
            <person name="Lee V."/>
            <person name="Espinosa-Alvarez O."/>
            <person name="Ortiz P.A."/>
            <person name="Costa-Martins A.G."/>
            <person name="Teixeira M.M."/>
            <person name="Buck G.A."/>
        </authorList>
    </citation>
    <scope>NUCLEOTIDE SEQUENCE [LARGE SCALE GENOMIC DNA]</scope>
    <source>
        <strain evidence="2 3">AM80</strain>
    </source>
</reference>
<name>A0A3R7KLI0_TRYRA</name>
<keyword evidence="3" id="KW-1185">Reference proteome</keyword>
<feature type="compositionally biased region" description="Polar residues" evidence="1">
    <location>
        <begin position="152"/>
        <end position="164"/>
    </location>
</feature>
<evidence type="ECO:0000313" key="2">
    <source>
        <dbReference type="EMBL" id="RNF09849.1"/>
    </source>
</evidence>
<proteinExistence type="predicted"/>
<organism evidence="2 3">
    <name type="scientific">Trypanosoma rangeli</name>
    <dbReference type="NCBI Taxonomy" id="5698"/>
    <lineage>
        <taxon>Eukaryota</taxon>
        <taxon>Discoba</taxon>
        <taxon>Euglenozoa</taxon>
        <taxon>Kinetoplastea</taxon>
        <taxon>Metakinetoplastina</taxon>
        <taxon>Trypanosomatida</taxon>
        <taxon>Trypanosomatidae</taxon>
        <taxon>Trypanosoma</taxon>
        <taxon>Herpetosoma</taxon>
    </lineage>
</organism>
<dbReference type="InterPro" id="IPR036412">
    <property type="entry name" value="HAD-like_sf"/>
</dbReference>
<gene>
    <name evidence="2" type="ORF">TraAM80_01874</name>
</gene>
<evidence type="ECO:0000256" key="1">
    <source>
        <dbReference type="SAM" id="MobiDB-lite"/>
    </source>
</evidence>
<protein>
    <submittedName>
        <fullName evidence="2">Uncharacterized protein</fullName>
    </submittedName>
</protein>